<keyword evidence="3" id="KW-0963">Cytoplasm</keyword>
<evidence type="ECO:0000256" key="4">
    <source>
        <dbReference type="ARBA" id="ARBA00022670"/>
    </source>
</evidence>
<organism evidence="12 13">
    <name type="scientific">Ceratobasidium theobromae</name>
    <dbReference type="NCBI Taxonomy" id="1582974"/>
    <lineage>
        <taxon>Eukaryota</taxon>
        <taxon>Fungi</taxon>
        <taxon>Dikarya</taxon>
        <taxon>Basidiomycota</taxon>
        <taxon>Agaricomycotina</taxon>
        <taxon>Agaricomycetes</taxon>
        <taxon>Cantharellales</taxon>
        <taxon>Ceratobasidiaceae</taxon>
        <taxon>Ceratobasidium</taxon>
    </lineage>
</organism>
<evidence type="ECO:0000313" key="13">
    <source>
        <dbReference type="Proteomes" id="UP000383932"/>
    </source>
</evidence>
<dbReference type="SUPFAM" id="SSF55486">
    <property type="entry name" value="Metalloproteases ('zincins'), catalytic domain"/>
    <property type="match status" value="1"/>
</dbReference>
<gene>
    <name evidence="12" type="ORF">CTheo_8166</name>
</gene>
<dbReference type="PANTHER" id="PTHR11804">
    <property type="entry name" value="PROTEASE M3 THIMET OLIGOPEPTIDASE-RELATED"/>
    <property type="match status" value="1"/>
</dbReference>
<keyword evidence="8 10" id="KW-0482">Metalloprotease</keyword>
<dbReference type="GO" id="GO:0006508">
    <property type="term" value="P:proteolysis"/>
    <property type="evidence" value="ECO:0007669"/>
    <property type="project" value="UniProtKB-KW"/>
</dbReference>
<dbReference type="Proteomes" id="UP000383932">
    <property type="component" value="Unassembled WGS sequence"/>
</dbReference>
<dbReference type="InterPro" id="IPR045090">
    <property type="entry name" value="Pept_M3A_M3B"/>
</dbReference>
<dbReference type="GO" id="GO:0006518">
    <property type="term" value="P:peptide metabolic process"/>
    <property type="evidence" value="ECO:0007669"/>
    <property type="project" value="TreeGrafter"/>
</dbReference>
<feature type="domain" description="Peptidase M3A/M3B catalytic" evidence="11">
    <location>
        <begin position="214"/>
        <end position="660"/>
    </location>
</feature>
<evidence type="ECO:0000256" key="2">
    <source>
        <dbReference type="ARBA" id="ARBA00006040"/>
    </source>
</evidence>
<keyword evidence="4 10" id="KW-0645">Protease</keyword>
<evidence type="ECO:0000256" key="9">
    <source>
        <dbReference type="ARBA" id="ARBA00025208"/>
    </source>
</evidence>
<dbReference type="PANTHER" id="PTHR11804:SF84">
    <property type="entry name" value="SACCHAROLYSIN"/>
    <property type="match status" value="1"/>
</dbReference>
<dbReference type="InterPro" id="IPR024080">
    <property type="entry name" value="Neurolysin/TOP_N"/>
</dbReference>
<keyword evidence="5 10" id="KW-0479">Metal-binding</keyword>
<evidence type="ECO:0000259" key="11">
    <source>
        <dbReference type="Pfam" id="PF01432"/>
    </source>
</evidence>
<evidence type="ECO:0000256" key="10">
    <source>
        <dbReference type="RuleBase" id="RU003435"/>
    </source>
</evidence>
<dbReference type="Pfam" id="PF01432">
    <property type="entry name" value="Peptidase_M3"/>
    <property type="match status" value="1"/>
</dbReference>
<sequence length="665" mass="75989">MGIDIPPPQAPPRWDHTPETVLSFTKEAIETSRKLQDQVAALPEADCNFSTVFVPLALDDAEFDVLTSPLLFYQNVSPDEALRNAATEAEKLVRDFGIESSMRVDVYNAQLNAQKKEEKLEPEEQRLVDKMILDGKRAGLGLPEDKREELKKLKKELSLVCTDFRKNFNEEKGTIQFTREELKGVLQDVMNGYTQVEGTDKLSVTFKTPDILPLLKYAQNPETRKRAQVAFENRLEINVPLLARAIELRRQCAALLGYDNWGDYVEEFLADLEEKLRPVGIKDRETLLKLKEREHAKLGLPYDGEFYLWDYRYYDRLHTEESLELDDALVKEYFPVDVVVPAILEIYQDLLGAKFVEVQGNLWHPGTFDVRQFAVWNANPKDESDFLGWTYLDLFPRESKYSHAAVWGLLPGFTCSDRTRAYPLSAMVANLAKPTPGRPALMRHGDVVTFFHEMGHAFHGMLSKTRFGRFHGTRVVRDFVEAPSQMLENWCWEPEVLKKMSSHFEKKEPLSDDIIKKLVDSRYVNIGLYFLRQIYLGKFDIQIHTQSAQAAKVEVDYSELWSKLREETSLVKSGGITVHGQGSFGHLTGGYDAGYYSYAYSLVFAADMYKTVFKGAPLDPARGKLYREKILRPGGSRDELDSLKDFLGREPNSEAFLEALLGKSK</sequence>
<accession>A0A5N5QAG4</accession>
<dbReference type="EMBL" id="SSOP01000466">
    <property type="protein sequence ID" value="KAB5588391.1"/>
    <property type="molecule type" value="Genomic_DNA"/>
</dbReference>
<dbReference type="Gene3D" id="3.40.390.10">
    <property type="entry name" value="Collagenase (Catalytic Domain)"/>
    <property type="match status" value="1"/>
</dbReference>
<dbReference type="InterPro" id="IPR024079">
    <property type="entry name" value="MetalloPept_cat_dom_sf"/>
</dbReference>
<dbReference type="GO" id="GO:0046872">
    <property type="term" value="F:metal ion binding"/>
    <property type="evidence" value="ECO:0007669"/>
    <property type="project" value="UniProtKB-UniRule"/>
</dbReference>
<evidence type="ECO:0000256" key="1">
    <source>
        <dbReference type="ARBA" id="ARBA00004496"/>
    </source>
</evidence>
<proteinExistence type="inferred from homology"/>
<name>A0A5N5QAG4_9AGAM</name>
<dbReference type="GO" id="GO:0004222">
    <property type="term" value="F:metalloendopeptidase activity"/>
    <property type="evidence" value="ECO:0007669"/>
    <property type="project" value="InterPro"/>
</dbReference>
<dbReference type="GO" id="GO:0005758">
    <property type="term" value="C:mitochondrial intermembrane space"/>
    <property type="evidence" value="ECO:0007669"/>
    <property type="project" value="TreeGrafter"/>
</dbReference>
<dbReference type="CDD" id="cd06455">
    <property type="entry name" value="M3A_TOP"/>
    <property type="match status" value="1"/>
</dbReference>
<dbReference type="OrthoDB" id="534666at2759"/>
<dbReference type="Gene3D" id="1.10.1370.10">
    <property type="entry name" value="Neurolysin, domain 3"/>
    <property type="match status" value="1"/>
</dbReference>
<dbReference type="InterPro" id="IPR024077">
    <property type="entry name" value="Neurolysin/TOP_dom2"/>
</dbReference>
<dbReference type="FunFam" id="3.40.390.10:FF:000074">
    <property type="entry name" value="Metalloprotease"/>
    <property type="match status" value="1"/>
</dbReference>
<comment type="caution">
    <text evidence="12">The sequence shown here is derived from an EMBL/GenBank/DDBJ whole genome shotgun (WGS) entry which is preliminary data.</text>
</comment>
<evidence type="ECO:0000313" key="12">
    <source>
        <dbReference type="EMBL" id="KAB5588391.1"/>
    </source>
</evidence>
<evidence type="ECO:0000256" key="8">
    <source>
        <dbReference type="ARBA" id="ARBA00023049"/>
    </source>
</evidence>
<dbReference type="Gene3D" id="1.20.1050.40">
    <property type="entry name" value="Endopeptidase. Chain P, domain 1"/>
    <property type="match status" value="1"/>
</dbReference>
<keyword evidence="7 10" id="KW-0862">Zinc</keyword>
<dbReference type="AlphaFoldDB" id="A0A5N5QAG4"/>
<comment type="similarity">
    <text evidence="2 10">Belongs to the peptidase M3 family.</text>
</comment>
<reference evidence="12 13" key="1">
    <citation type="journal article" date="2019" name="Fungal Biol. Biotechnol.">
        <title>Draft genome sequence of fastidious pathogen Ceratobasidium theobromae, which causes vascular-streak dieback in Theobroma cacao.</title>
        <authorList>
            <person name="Ali S.S."/>
            <person name="Asman A."/>
            <person name="Shao J."/>
            <person name="Firmansyah A.P."/>
            <person name="Susilo A.W."/>
            <person name="Rosmana A."/>
            <person name="McMahon P."/>
            <person name="Junaid M."/>
            <person name="Guest D."/>
            <person name="Kheng T.Y."/>
            <person name="Meinhardt L.W."/>
            <person name="Bailey B.A."/>
        </authorList>
    </citation>
    <scope>NUCLEOTIDE SEQUENCE [LARGE SCALE GENOMIC DNA]</scope>
    <source>
        <strain evidence="12 13">CT2</strain>
    </source>
</reference>
<evidence type="ECO:0000256" key="3">
    <source>
        <dbReference type="ARBA" id="ARBA00022490"/>
    </source>
</evidence>
<evidence type="ECO:0000256" key="5">
    <source>
        <dbReference type="ARBA" id="ARBA00022723"/>
    </source>
</evidence>
<dbReference type="FunFam" id="1.20.1050.40:FF:000001">
    <property type="entry name" value="Thimet oligopeptidase 1"/>
    <property type="match status" value="1"/>
</dbReference>
<evidence type="ECO:0000256" key="7">
    <source>
        <dbReference type="ARBA" id="ARBA00022833"/>
    </source>
</evidence>
<keyword evidence="6 10" id="KW-0378">Hydrolase</keyword>
<comment type="subcellular location">
    <subcellularLocation>
        <location evidence="1">Cytoplasm</location>
    </subcellularLocation>
</comment>
<comment type="function">
    <text evidence="9">Cleaves proteins, imported into the mitochondrion, to their mature size. While most mitochondrial precursor proteins are processed to the mature form in one step by mitochondrial processing peptidase (MPP), the sequential cleavage by MIP of an octapeptide after initial processing by MPP is a required step for a subgroup of nuclear-encoded precursor proteins destined for the matrix or the inner membrane.</text>
</comment>
<comment type="cofactor">
    <cofactor evidence="10">
        <name>Zn(2+)</name>
        <dbReference type="ChEBI" id="CHEBI:29105"/>
    </cofactor>
    <text evidence="10">Binds 1 zinc ion.</text>
</comment>
<evidence type="ECO:0000256" key="6">
    <source>
        <dbReference type="ARBA" id="ARBA00022801"/>
    </source>
</evidence>
<dbReference type="InterPro" id="IPR001567">
    <property type="entry name" value="Pept_M3A_M3B_dom"/>
</dbReference>
<protein>
    <submittedName>
        <fullName evidence="12">Metallopeptidase MepB</fullName>
    </submittedName>
</protein>
<keyword evidence="13" id="KW-1185">Reference proteome</keyword>